<feature type="compositionally biased region" description="Polar residues" evidence="1">
    <location>
        <begin position="83"/>
        <end position="97"/>
    </location>
</feature>
<feature type="compositionally biased region" description="Polar residues" evidence="1">
    <location>
        <begin position="1002"/>
        <end position="1012"/>
    </location>
</feature>
<feature type="region of interest" description="Disordered" evidence="1">
    <location>
        <begin position="1147"/>
        <end position="1176"/>
    </location>
</feature>
<sequence>MASADRSQAAASTSTSQNFVPTLRPPATGARGILKRRAVNIPSSQEKLLENDVAWLDSSGHPGQGFRPMPDELLKRLQKASQKRQQGPSTPSKKPSLSQETSIEETSIRETSVAAKNVRTDAEAPDAQNTTPPKKPATPEETAKSQTAPPSAQTTTASKQPSPLTPTAKSTRTPGTAASCAEDAVPNSEDPLPGSAAKDKQPAQEPAPVKPTLQSTSPALAQQIEPAVAEATTTTTTTTAATEQVVVQTVEDEQGPEEDKQQPDNPPHSPDWPDQLHSEEDSDENDSEGHDEDNEFVDGDDYAQVQEDEQLFAPQEADAQQQEERQRQEGQEGQSQGLPASSPHPAFDPRRFPKANIAYSSSPSAIEVEVPDALVERRSSVLIRDRQAVFSRSMQHAPSSSPPPPGTPVAMLRRTDLQSSSRANVANVEVPLASKTKIANEKSRVIQNSPKSSRPVTSVNSAAQQEAAQPRKRLMKAPVFPTSTRSLLRTRPSMADLQMESRNSSRRSSVTGGVSTRDPSTSPPGTPASARVRVSPRVNDFDDISRREISIPTEAARPAVSASNPSEEAPESPLRGPRSLEESRDAPPPSSSLVAAAIASTPAESKDAPATQSSAARTWMLPFDAFVVAYPNYKGDLEDFLRACYSLQHTNPGALPSFLFDDIVHAFLDYIEYVHATASAGATPPQNLTQWYNLHATELVCKKSVVTRENVASILRAYPEEVRAIAHNTSAPGKEVEAVVEKATVEAATTTRTTSAMPAVAASYPAHVLSTQEDQDQPEQQEQPTPYHSFLPGRLFPHEENPHTSSQENSSGPPNSILQILKEFRGSNSTDESGQRHGPGHAESPLPHGLLGGDYNDGDTSLGHSLSQGLSSQDQGLGYTQDGSQAPLGQTRRLFEATHSSWLEDYDNEQLDLPSSPVASELVPPGMDKRFYMMQSPQLTRPQLPSTQDLVGHEELIEETPARHAISQKRSRQTFDSSRSIHTANEPVTSSEKGVQPADIVSRNQSSRQNARQNAMIDVDAVDNSGVVDIITIEETVEVDAVDNGQAGEEEVTELHDTTIMRVQSAVEPRRQLSPSPPPTKRSAALQQERRRVTIAAPDIGMVARLAAAEEVERTAPKRKLPPSMAGIARPVVSTEVDVPVAALAQEATKSATEEPPKKKKKKNRQSMGSDLALSASEKFRKFLERKLAGGASGKT</sequence>
<feature type="region of interest" description="Disordered" evidence="1">
    <location>
        <begin position="1"/>
        <end position="38"/>
    </location>
</feature>
<feature type="compositionally biased region" description="Polar residues" evidence="1">
    <location>
        <begin position="803"/>
        <end position="818"/>
    </location>
</feature>
<evidence type="ECO:0000256" key="1">
    <source>
        <dbReference type="SAM" id="MobiDB-lite"/>
    </source>
</evidence>
<feature type="compositionally biased region" description="Low complexity" evidence="1">
    <location>
        <begin position="227"/>
        <end position="249"/>
    </location>
</feature>
<feature type="compositionally biased region" description="Low complexity" evidence="1">
    <location>
        <begin position="98"/>
        <end position="112"/>
    </location>
</feature>
<feature type="region of interest" description="Disordered" evidence="1">
    <location>
        <begin position="439"/>
        <end position="592"/>
    </location>
</feature>
<feature type="compositionally biased region" description="Low complexity" evidence="1">
    <location>
        <begin position="1"/>
        <end position="17"/>
    </location>
</feature>
<feature type="region of interest" description="Disordered" evidence="1">
    <location>
        <begin position="770"/>
        <end position="887"/>
    </location>
</feature>
<feature type="compositionally biased region" description="Polar residues" evidence="1">
    <location>
        <begin position="445"/>
        <end position="467"/>
    </location>
</feature>
<reference evidence="2 3" key="1">
    <citation type="submission" date="2024-01" db="EMBL/GenBank/DDBJ databases">
        <authorList>
            <person name="Allen C."/>
            <person name="Tagirdzhanova G."/>
        </authorList>
    </citation>
    <scope>NUCLEOTIDE SEQUENCE [LARGE SCALE GENOMIC DNA]</scope>
</reference>
<feature type="compositionally biased region" description="Low complexity" evidence="1">
    <location>
        <begin position="558"/>
        <end position="573"/>
    </location>
</feature>
<protein>
    <submittedName>
        <fullName evidence="2">Uncharacterized protein</fullName>
    </submittedName>
</protein>
<feature type="region of interest" description="Disordered" evidence="1">
    <location>
        <begin position="961"/>
        <end position="1012"/>
    </location>
</feature>
<accession>A0ABP0CW05</accession>
<organism evidence="2 3">
    <name type="scientific">Sporothrix bragantina</name>
    <dbReference type="NCBI Taxonomy" id="671064"/>
    <lineage>
        <taxon>Eukaryota</taxon>
        <taxon>Fungi</taxon>
        <taxon>Dikarya</taxon>
        <taxon>Ascomycota</taxon>
        <taxon>Pezizomycotina</taxon>
        <taxon>Sordariomycetes</taxon>
        <taxon>Sordariomycetidae</taxon>
        <taxon>Ophiostomatales</taxon>
        <taxon>Ophiostomataceae</taxon>
        <taxon>Sporothrix</taxon>
    </lineage>
</organism>
<comment type="caution">
    <text evidence="2">The sequence shown here is derived from an EMBL/GenBank/DDBJ whole genome shotgun (WGS) entry which is preliminary data.</text>
</comment>
<feature type="compositionally biased region" description="Low complexity" evidence="1">
    <location>
        <begin position="144"/>
        <end position="158"/>
    </location>
</feature>
<evidence type="ECO:0000313" key="2">
    <source>
        <dbReference type="EMBL" id="CAK7236322.1"/>
    </source>
</evidence>
<feature type="region of interest" description="Disordered" evidence="1">
    <location>
        <begin position="391"/>
        <end position="411"/>
    </location>
</feature>
<feature type="compositionally biased region" description="Low complexity" evidence="1">
    <location>
        <begin position="861"/>
        <end position="878"/>
    </location>
</feature>
<feature type="compositionally biased region" description="Basic and acidic residues" evidence="1">
    <location>
        <begin position="539"/>
        <end position="549"/>
    </location>
</feature>
<feature type="compositionally biased region" description="Acidic residues" evidence="1">
    <location>
        <begin position="280"/>
        <end position="310"/>
    </location>
</feature>
<gene>
    <name evidence="2" type="ORF">SBRCBS47491_009598</name>
</gene>
<name>A0ABP0CW05_9PEZI</name>
<proteinExistence type="predicted"/>
<feature type="region of interest" description="Disordered" evidence="1">
    <location>
        <begin position="1065"/>
        <end position="1088"/>
    </location>
</feature>
<feature type="region of interest" description="Disordered" evidence="1">
    <location>
        <begin position="53"/>
        <end position="370"/>
    </location>
</feature>
<dbReference type="Proteomes" id="UP001642406">
    <property type="component" value="Unassembled WGS sequence"/>
</dbReference>
<feature type="compositionally biased region" description="Polar residues" evidence="1">
    <location>
        <begin position="159"/>
        <end position="176"/>
    </location>
</feature>
<evidence type="ECO:0000313" key="3">
    <source>
        <dbReference type="Proteomes" id="UP001642406"/>
    </source>
</evidence>
<feature type="compositionally biased region" description="Polar residues" evidence="1">
    <location>
        <begin position="974"/>
        <end position="993"/>
    </location>
</feature>
<dbReference type="EMBL" id="CAWUHC010000157">
    <property type="protein sequence ID" value="CAK7236322.1"/>
    <property type="molecule type" value="Genomic_DNA"/>
</dbReference>
<keyword evidence="3" id="KW-1185">Reference proteome</keyword>
<feature type="compositionally biased region" description="Low complexity" evidence="1">
    <location>
        <begin position="506"/>
        <end position="520"/>
    </location>
</feature>